<accession>A0A8K0CJV8</accession>
<evidence type="ECO:0000313" key="2">
    <source>
        <dbReference type="EMBL" id="KAF2887719.1"/>
    </source>
</evidence>
<feature type="non-terminal residue" evidence="2">
    <location>
        <position position="1"/>
    </location>
</feature>
<comment type="caution">
    <text evidence="2">The sequence shown here is derived from an EMBL/GenBank/DDBJ whole genome shotgun (WGS) entry which is preliminary data.</text>
</comment>
<sequence>IRGNYFLTTNPESPFSLEANPKTLAESKHETHENNYYLAENPDSQFSVQENIKNSTGESNEGSKNDENFYPVINYVQEGYLNENPKVFIKNQYNQPNNYESRYYLQENPKTPAENQYIYY</sequence>
<dbReference type="AlphaFoldDB" id="A0A8K0CJV8"/>
<name>A0A8K0CJV8_IGNLU</name>
<dbReference type="OrthoDB" id="10631911at2759"/>
<evidence type="ECO:0000256" key="1">
    <source>
        <dbReference type="SAM" id="MobiDB-lite"/>
    </source>
</evidence>
<gene>
    <name evidence="2" type="ORF">ILUMI_18454</name>
</gene>
<dbReference type="Proteomes" id="UP000801492">
    <property type="component" value="Unassembled WGS sequence"/>
</dbReference>
<evidence type="ECO:0000313" key="3">
    <source>
        <dbReference type="Proteomes" id="UP000801492"/>
    </source>
</evidence>
<feature type="region of interest" description="Disordered" evidence="1">
    <location>
        <begin position="40"/>
        <end position="67"/>
    </location>
</feature>
<protein>
    <submittedName>
        <fullName evidence="2">Uncharacterized protein</fullName>
    </submittedName>
</protein>
<organism evidence="2 3">
    <name type="scientific">Ignelater luminosus</name>
    <name type="common">Cucubano</name>
    <name type="synonym">Pyrophorus luminosus</name>
    <dbReference type="NCBI Taxonomy" id="2038154"/>
    <lineage>
        <taxon>Eukaryota</taxon>
        <taxon>Metazoa</taxon>
        <taxon>Ecdysozoa</taxon>
        <taxon>Arthropoda</taxon>
        <taxon>Hexapoda</taxon>
        <taxon>Insecta</taxon>
        <taxon>Pterygota</taxon>
        <taxon>Neoptera</taxon>
        <taxon>Endopterygota</taxon>
        <taxon>Coleoptera</taxon>
        <taxon>Polyphaga</taxon>
        <taxon>Elateriformia</taxon>
        <taxon>Elateroidea</taxon>
        <taxon>Elateridae</taxon>
        <taxon>Agrypninae</taxon>
        <taxon>Pyrophorini</taxon>
        <taxon>Ignelater</taxon>
    </lineage>
</organism>
<dbReference type="EMBL" id="VTPC01082091">
    <property type="protein sequence ID" value="KAF2887719.1"/>
    <property type="molecule type" value="Genomic_DNA"/>
</dbReference>
<proteinExistence type="predicted"/>
<feature type="compositionally biased region" description="Polar residues" evidence="1">
    <location>
        <begin position="42"/>
        <end position="60"/>
    </location>
</feature>
<reference evidence="2" key="1">
    <citation type="submission" date="2019-08" db="EMBL/GenBank/DDBJ databases">
        <title>The genome of the North American firefly Photinus pyralis.</title>
        <authorList>
            <consortium name="Photinus pyralis genome working group"/>
            <person name="Fallon T.R."/>
            <person name="Sander Lower S.E."/>
            <person name="Weng J.-K."/>
        </authorList>
    </citation>
    <scope>NUCLEOTIDE SEQUENCE</scope>
    <source>
        <strain evidence="2">TRF0915ILg1</strain>
        <tissue evidence="2">Whole body</tissue>
    </source>
</reference>
<keyword evidence="3" id="KW-1185">Reference proteome</keyword>